<name>A0A6G1G1V9_9PEZI</name>
<evidence type="ECO:0000313" key="2">
    <source>
        <dbReference type="EMBL" id="KAF1811911.1"/>
    </source>
</evidence>
<evidence type="ECO:0000256" key="1">
    <source>
        <dbReference type="SAM" id="Phobius"/>
    </source>
</evidence>
<organism evidence="2">
    <name type="scientific">Eremomyces bilateralis CBS 781.70</name>
    <dbReference type="NCBI Taxonomy" id="1392243"/>
    <lineage>
        <taxon>Eukaryota</taxon>
        <taxon>Fungi</taxon>
        <taxon>Dikarya</taxon>
        <taxon>Ascomycota</taxon>
        <taxon>Pezizomycotina</taxon>
        <taxon>Dothideomycetes</taxon>
        <taxon>Dothideomycetes incertae sedis</taxon>
        <taxon>Eremomycetales</taxon>
        <taxon>Eremomycetaceae</taxon>
        <taxon>Eremomyces</taxon>
    </lineage>
</organism>
<dbReference type="GO" id="GO:0045271">
    <property type="term" value="C:respiratory chain complex I"/>
    <property type="evidence" value="ECO:0007669"/>
    <property type="project" value="InterPro"/>
</dbReference>
<sequence length="52" mass="6348">RYGASHPIKPPHVRPFYRYTAIGLGASMWFFIFYRAKQDLPVLLHWRHPWEH</sequence>
<dbReference type="PANTHER" id="PTHR36987">
    <property type="entry name" value="NADH DEHYDROGENASE [UBIQUINONE] 1 BETA SUBCOMPLEX SUBUNIT 2-LIKE"/>
    <property type="match status" value="1"/>
</dbReference>
<keyword evidence="3" id="KW-1185">Reference proteome</keyword>
<proteinExistence type="predicted"/>
<keyword evidence="1" id="KW-0812">Transmembrane</keyword>
<dbReference type="AlphaFoldDB" id="A0A6G1G1V9"/>
<evidence type="ECO:0008006" key="5">
    <source>
        <dbReference type="Google" id="ProtNLM"/>
    </source>
</evidence>
<dbReference type="PANTHER" id="PTHR36987:SF1">
    <property type="entry name" value="NADH DEHYDROGENASE [UBIQUINONE] 1 BETA SUBCOMPLEX SUBUNIT 2"/>
    <property type="match status" value="1"/>
</dbReference>
<dbReference type="GO" id="GO:0005743">
    <property type="term" value="C:mitochondrial inner membrane"/>
    <property type="evidence" value="ECO:0007669"/>
    <property type="project" value="InterPro"/>
</dbReference>
<evidence type="ECO:0000313" key="4">
    <source>
        <dbReference type="RefSeq" id="XP_033533542.1"/>
    </source>
</evidence>
<feature type="non-terminal residue" evidence="2">
    <location>
        <position position="52"/>
    </location>
</feature>
<reference evidence="2 4" key="1">
    <citation type="submission" date="2020-01" db="EMBL/GenBank/DDBJ databases">
        <authorList>
            <consortium name="DOE Joint Genome Institute"/>
            <person name="Haridas S."/>
            <person name="Albert R."/>
            <person name="Binder M."/>
            <person name="Bloem J."/>
            <person name="Labutti K."/>
            <person name="Salamov A."/>
            <person name="Andreopoulos B."/>
            <person name="Baker S.E."/>
            <person name="Barry K."/>
            <person name="Bills G."/>
            <person name="Bluhm B.H."/>
            <person name="Cannon C."/>
            <person name="Castanera R."/>
            <person name="Culley D.E."/>
            <person name="Daum C."/>
            <person name="Ezra D."/>
            <person name="Gonzalez J.B."/>
            <person name="Henrissat B."/>
            <person name="Kuo A."/>
            <person name="Liang C."/>
            <person name="Lipzen A."/>
            <person name="Lutzoni F."/>
            <person name="Magnuson J."/>
            <person name="Mondo S."/>
            <person name="Nolan M."/>
            <person name="Ohm R."/>
            <person name="Pangilinan J."/>
            <person name="Park H.-J."/>
            <person name="Ramirez L."/>
            <person name="Alfaro M."/>
            <person name="Sun H."/>
            <person name="Tritt A."/>
            <person name="Yoshinaga Y."/>
            <person name="Zwiers L.-H."/>
            <person name="Turgeon B.G."/>
            <person name="Goodwin S.B."/>
            <person name="Spatafora J.W."/>
            <person name="Crous P.W."/>
            <person name="Grigoriev I.V."/>
        </authorList>
    </citation>
    <scope>NUCLEOTIDE SEQUENCE</scope>
    <source>
        <strain evidence="2 4">CBS 781.70</strain>
    </source>
</reference>
<reference evidence="4" key="3">
    <citation type="submission" date="2025-04" db="UniProtKB">
        <authorList>
            <consortium name="RefSeq"/>
        </authorList>
    </citation>
    <scope>IDENTIFICATION</scope>
    <source>
        <strain evidence="4">CBS 781.70</strain>
    </source>
</reference>
<dbReference type="OrthoDB" id="531564at2759"/>
<keyword evidence="1" id="KW-1133">Transmembrane helix</keyword>
<feature type="non-terminal residue" evidence="2">
    <location>
        <position position="1"/>
    </location>
</feature>
<keyword evidence="1" id="KW-0472">Membrane</keyword>
<protein>
    <recommendedName>
        <fullName evidence="5">NADH dehydrogenase [ubiquinone] 1 beta subcomplex subunit 2</fullName>
    </recommendedName>
</protein>
<dbReference type="Proteomes" id="UP000504638">
    <property type="component" value="Unplaced"/>
</dbReference>
<dbReference type="GeneID" id="54416299"/>
<gene>
    <name evidence="2 4" type="ORF">P152DRAFT_381094</name>
</gene>
<reference evidence="4" key="2">
    <citation type="submission" date="2020-04" db="EMBL/GenBank/DDBJ databases">
        <authorList>
            <consortium name="NCBI Genome Project"/>
        </authorList>
    </citation>
    <scope>NUCLEOTIDE SEQUENCE</scope>
    <source>
        <strain evidence="4">CBS 781.70</strain>
    </source>
</reference>
<dbReference type="InterPro" id="IPR044980">
    <property type="entry name" value="NDUFB2_plant/fungi"/>
</dbReference>
<accession>A0A6G1G1V9</accession>
<dbReference type="RefSeq" id="XP_033533542.1">
    <property type="nucleotide sequence ID" value="XM_033675729.1"/>
</dbReference>
<evidence type="ECO:0000313" key="3">
    <source>
        <dbReference type="Proteomes" id="UP000504638"/>
    </source>
</evidence>
<dbReference type="EMBL" id="ML975159">
    <property type="protein sequence ID" value="KAF1811911.1"/>
    <property type="molecule type" value="Genomic_DNA"/>
</dbReference>
<feature type="transmembrane region" description="Helical" evidence="1">
    <location>
        <begin position="16"/>
        <end position="34"/>
    </location>
</feature>